<evidence type="ECO:0000259" key="1">
    <source>
        <dbReference type="PROSITE" id="PS50902"/>
    </source>
</evidence>
<dbReference type="InterPro" id="IPR008254">
    <property type="entry name" value="Flavodoxin/NO_synth"/>
</dbReference>
<evidence type="ECO:0000313" key="2">
    <source>
        <dbReference type="EMBL" id="RXE55219.1"/>
    </source>
</evidence>
<dbReference type="GO" id="GO:0070819">
    <property type="term" value="F:menaquinone-dependent protoporphyrinogen oxidase activity"/>
    <property type="evidence" value="ECO:0007669"/>
    <property type="project" value="TreeGrafter"/>
</dbReference>
<feature type="domain" description="Flavodoxin-like" evidence="1">
    <location>
        <begin position="5"/>
        <end position="162"/>
    </location>
</feature>
<sequence length="166" mass="18424">MDDTILVAYATRYGSTKEIAGAIADTLRSGGETVDLLPMGEVTDIGRYRAAVVGSPIYMGKWLSDAQIFIERQQKELRRMPVAFFSVGMTVVDKTEDGYRRAEAAMDQVRLLVQPVEIGLFAGKLEPSNLSLPDRAIVALVRAPSGDYRNWDEIRTWASGLIEKIR</sequence>
<dbReference type="OrthoDB" id="103611at2157"/>
<dbReference type="SUPFAM" id="SSF52218">
    <property type="entry name" value="Flavoproteins"/>
    <property type="match status" value="1"/>
</dbReference>
<evidence type="ECO:0000313" key="3">
    <source>
        <dbReference type="Proteomes" id="UP000290932"/>
    </source>
</evidence>
<accession>A0A498GWD9</accession>
<dbReference type="Pfam" id="PF12724">
    <property type="entry name" value="Flavodoxin_5"/>
    <property type="match status" value="1"/>
</dbReference>
<proteinExistence type="predicted"/>
<dbReference type="InterPro" id="IPR026816">
    <property type="entry name" value="Flavodoxin_dom"/>
</dbReference>
<protein>
    <submittedName>
        <fullName evidence="2">Flavodoxin</fullName>
    </submittedName>
</protein>
<dbReference type="AlphaFoldDB" id="A0A498GWD9"/>
<dbReference type="GO" id="GO:0006783">
    <property type="term" value="P:heme biosynthetic process"/>
    <property type="evidence" value="ECO:0007669"/>
    <property type="project" value="TreeGrafter"/>
</dbReference>
<dbReference type="EMBL" id="LHQS01000004">
    <property type="protein sequence ID" value="RXE55219.1"/>
    <property type="molecule type" value="Genomic_DNA"/>
</dbReference>
<reference evidence="2 3" key="1">
    <citation type="journal article" date="2015" name="Int. J. Syst. Evol. Microbiol.">
        <title>Methanoculleus taiwanensis sp. nov., a methanogen isolated from deep marine sediment at the deformation front area near Taiwan.</title>
        <authorList>
            <person name="Weng C.Y."/>
            <person name="Chen S.C."/>
            <person name="Lai M.C."/>
            <person name="Wu S.Y."/>
            <person name="Lin S."/>
            <person name="Yang T.F."/>
            <person name="Chen P.C."/>
        </authorList>
    </citation>
    <scope>NUCLEOTIDE SEQUENCE [LARGE SCALE GENOMIC DNA]</scope>
    <source>
        <strain evidence="2 3">CYW4</strain>
    </source>
</reference>
<gene>
    <name evidence="2" type="ORF">ABH15_13375</name>
</gene>
<organism evidence="2 3">
    <name type="scientific">Methanoculleus taiwanensis</name>
    <dbReference type="NCBI Taxonomy" id="1550565"/>
    <lineage>
        <taxon>Archaea</taxon>
        <taxon>Methanobacteriati</taxon>
        <taxon>Methanobacteriota</taxon>
        <taxon>Stenosarchaea group</taxon>
        <taxon>Methanomicrobia</taxon>
        <taxon>Methanomicrobiales</taxon>
        <taxon>Methanomicrobiaceae</taxon>
        <taxon>Methanoculleus</taxon>
    </lineage>
</organism>
<dbReference type="Gene3D" id="3.40.50.360">
    <property type="match status" value="1"/>
</dbReference>
<name>A0A498GWD9_9EURY</name>
<dbReference type="PROSITE" id="PS50902">
    <property type="entry name" value="FLAVODOXIN_LIKE"/>
    <property type="match status" value="1"/>
</dbReference>
<keyword evidence="3" id="KW-1185">Reference proteome</keyword>
<dbReference type="PANTHER" id="PTHR38030:SF2">
    <property type="entry name" value="PROTOPORPHYRINOGEN IX DEHYDROGENASE [QUINONE]"/>
    <property type="match status" value="1"/>
</dbReference>
<comment type="caution">
    <text evidence="2">The sequence shown here is derived from an EMBL/GenBank/DDBJ whole genome shotgun (WGS) entry which is preliminary data.</text>
</comment>
<dbReference type="GO" id="GO:0010181">
    <property type="term" value="F:FMN binding"/>
    <property type="evidence" value="ECO:0007669"/>
    <property type="project" value="InterPro"/>
</dbReference>
<dbReference type="PANTHER" id="PTHR38030">
    <property type="entry name" value="PROTOPORPHYRINOGEN IX DEHYDROGENASE [MENAQUINONE]"/>
    <property type="match status" value="1"/>
</dbReference>
<dbReference type="Proteomes" id="UP000290932">
    <property type="component" value="Unassembled WGS sequence"/>
</dbReference>
<dbReference type="InterPro" id="IPR052200">
    <property type="entry name" value="Protoporphyrinogen_IX_DH"/>
</dbReference>
<dbReference type="InterPro" id="IPR029039">
    <property type="entry name" value="Flavoprotein-like_sf"/>
</dbReference>
<dbReference type="RefSeq" id="WP_128695107.1">
    <property type="nucleotide sequence ID" value="NZ_LHQS01000004.1"/>
</dbReference>